<feature type="compositionally biased region" description="Polar residues" evidence="2">
    <location>
        <begin position="408"/>
        <end position="417"/>
    </location>
</feature>
<keyword evidence="4" id="KW-1185">Reference proteome</keyword>
<dbReference type="EnsemblMetazoa" id="PPA18365.1">
    <property type="protein sequence ID" value="PPA18365.1"/>
    <property type="gene ID" value="WBGene00107919"/>
</dbReference>
<evidence type="ECO:0000256" key="1">
    <source>
        <dbReference type="RuleBase" id="RU004273"/>
    </source>
</evidence>
<accession>A0A8R1UFM4</accession>
<dbReference type="InterPro" id="IPR050341">
    <property type="entry name" value="PP1_catalytic_subunit"/>
</dbReference>
<dbReference type="InterPro" id="IPR004843">
    <property type="entry name" value="Calcineurin-like_PHP"/>
</dbReference>
<dbReference type="AlphaFoldDB" id="A0A2A6CYF4"/>
<dbReference type="PANTHER" id="PTHR11668:SF491">
    <property type="entry name" value="SERINE_THREONINE-PROTEIN PHOSPHATASE"/>
    <property type="match status" value="1"/>
</dbReference>
<dbReference type="PANTHER" id="PTHR11668">
    <property type="entry name" value="SERINE/THREONINE PROTEIN PHOSPHATASE"/>
    <property type="match status" value="1"/>
</dbReference>
<dbReference type="Pfam" id="PF00149">
    <property type="entry name" value="Metallophos"/>
    <property type="match status" value="1"/>
</dbReference>
<dbReference type="InterPro" id="IPR006186">
    <property type="entry name" value="Ser/Thr-sp_prot-phosphatase"/>
</dbReference>
<dbReference type="PRINTS" id="PR00114">
    <property type="entry name" value="STPHPHTASE"/>
</dbReference>
<reference evidence="4" key="1">
    <citation type="journal article" date="2008" name="Nat. Genet.">
        <title>The Pristionchus pacificus genome provides a unique perspective on nematode lifestyle and parasitism.</title>
        <authorList>
            <person name="Dieterich C."/>
            <person name="Clifton S.W."/>
            <person name="Schuster L.N."/>
            <person name="Chinwalla A."/>
            <person name="Delehaunty K."/>
            <person name="Dinkelacker I."/>
            <person name="Fulton L."/>
            <person name="Fulton R."/>
            <person name="Godfrey J."/>
            <person name="Minx P."/>
            <person name="Mitreva M."/>
            <person name="Roeseler W."/>
            <person name="Tian H."/>
            <person name="Witte H."/>
            <person name="Yang S.P."/>
            <person name="Wilson R.K."/>
            <person name="Sommer R.J."/>
        </authorList>
    </citation>
    <scope>NUCLEOTIDE SEQUENCE [LARGE SCALE GENOMIC DNA]</scope>
    <source>
        <strain evidence="4">PS312</strain>
    </source>
</reference>
<dbReference type="PROSITE" id="PS00125">
    <property type="entry name" value="SER_THR_PHOSPHATASE"/>
    <property type="match status" value="1"/>
</dbReference>
<gene>
    <name evidence="3" type="primary">WBGene00107919</name>
</gene>
<dbReference type="SUPFAM" id="SSF56300">
    <property type="entry name" value="Metallo-dependent phosphatases"/>
    <property type="match status" value="1"/>
</dbReference>
<dbReference type="FunFam" id="3.60.21.10:FF:000319">
    <property type="entry name" value="Serine/threonine-protein phosphatase"/>
    <property type="match status" value="1"/>
</dbReference>
<feature type="region of interest" description="Disordered" evidence="2">
    <location>
        <begin position="393"/>
        <end position="417"/>
    </location>
</feature>
<name>A0A2A6CYF4_PRIPA</name>
<dbReference type="EC" id="3.1.3.16" evidence="1"/>
<proteinExistence type="inferred from homology"/>
<comment type="catalytic activity">
    <reaction evidence="1">
        <text>O-phospho-L-threonyl-[protein] + H2O = L-threonyl-[protein] + phosphate</text>
        <dbReference type="Rhea" id="RHEA:47004"/>
        <dbReference type="Rhea" id="RHEA-COMP:11060"/>
        <dbReference type="Rhea" id="RHEA-COMP:11605"/>
        <dbReference type="ChEBI" id="CHEBI:15377"/>
        <dbReference type="ChEBI" id="CHEBI:30013"/>
        <dbReference type="ChEBI" id="CHEBI:43474"/>
        <dbReference type="ChEBI" id="CHEBI:61977"/>
        <dbReference type="EC" id="3.1.3.16"/>
    </reaction>
</comment>
<dbReference type="OrthoDB" id="5840512at2759"/>
<comment type="similarity">
    <text evidence="1">Belongs to the PPP phosphatase family.</text>
</comment>
<evidence type="ECO:0000313" key="3">
    <source>
        <dbReference type="EnsemblMetazoa" id="PPA18365.1"/>
    </source>
</evidence>
<dbReference type="GO" id="GO:0005634">
    <property type="term" value="C:nucleus"/>
    <property type="evidence" value="ECO:0000318"/>
    <property type="project" value="GO_Central"/>
</dbReference>
<dbReference type="GO" id="GO:0004722">
    <property type="term" value="F:protein serine/threonine phosphatase activity"/>
    <property type="evidence" value="ECO:0000318"/>
    <property type="project" value="GO_Central"/>
</dbReference>
<dbReference type="SMART" id="SM00156">
    <property type="entry name" value="PP2Ac"/>
    <property type="match status" value="1"/>
</dbReference>
<dbReference type="InterPro" id="IPR029052">
    <property type="entry name" value="Metallo-depent_PP-like"/>
</dbReference>
<sequence length="417" mass="46851">MPYIYTLLSIILIRLRPIFNSPYYFSFFHRILPMAGSPDRLMDGIDIEAFLRQHLNEENTANLKRIEYDVPTIMAICGRVKEILLSEPSLVEFGVPIVIVGDLHGQVDYGSSVGQITDGSACQIRDLLRILDRFSDGKTHGCLCMRFVFLGDYVDRGFHSLEVVMTLFALKILFPNCYGLLRGNHETRSLNRIYGFYQEMKERFQDLDTAEEVYLRINDVFDCLPPSALIGGKILCMHGGISPHLKSLDDIRAIARPVGDLTNCALLADMLWSDPAANHPNGLFCPNTTRSQSVYYGQEAVDNVIQKLGLSCIVRAHQFVSCGTAFYNDRKVISIFSANSYNADIRNHGACLYVDDKGRITIKSFFTSLFSDTISRDEDLALHEVQLNDDSWMSQAGGEKNNDDTVDPNHNSTETSA</sequence>
<keyword evidence="1" id="KW-0378">Hydrolase</keyword>
<evidence type="ECO:0000313" key="4">
    <source>
        <dbReference type="Proteomes" id="UP000005239"/>
    </source>
</evidence>
<accession>A0A2A6CYF4</accession>
<dbReference type="Proteomes" id="UP000005239">
    <property type="component" value="Unassembled WGS sequence"/>
</dbReference>
<reference evidence="3" key="2">
    <citation type="submission" date="2022-06" db="UniProtKB">
        <authorList>
            <consortium name="EnsemblMetazoa"/>
        </authorList>
    </citation>
    <scope>IDENTIFICATION</scope>
    <source>
        <strain evidence="3">PS312</strain>
    </source>
</reference>
<organism evidence="3 4">
    <name type="scientific">Pristionchus pacificus</name>
    <name type="common">Parasitic nematode worm</name>
    <dbReference type="NCBI Taxonomy" id="54126"/>
    <lineage>
        <taxon>Eukaryota</taxon>
        <taxon>Metazoa</taxon>
        <taxon>Ecdysozoa</taxon>
        <taxon>Nematoda</taxon>
        <taxon>Chromadorea</taxon>
        <taxon>Rhabditida</taxon>
        <taxon>Rhabditina</taxon>
        <taxon>Diplogasteromorpha</taxon>
        <taxon>Diplogasteroidea</taxon>
        <taxon>Neodiplogasteridae</taxon>
        <taxon>Pristionchus</taxon>
    </lineage>
</organism>
<evidence type="ECO:0000256" key="2">
    <source>
        <dbReference type="SAM" id="MobiDB-lite"/>
    </source>
</evidence>
<dbReference type="Gene3D" id="3.60.21.10">
    <property type="match status" value="1"/>
</dbReference>
<dbReference type="GO" id="GO:0005737">
    <property type="term" value="C:cytoplasm"/>
    <property type="evidence" value="ECO:0000318"/>
    <property type="project" value="GO_Central"/>
</dbReference>
<protein>
    <recommendedName>
        <fullName evidence="1">Serine/threonine-protein phosphatase</fullName>
        <ecNumber evidence="1">3.1.3.16</ecNumber>
    </recommendedName>
</protein>